<dbReference type="EC" id="2.4.2.14" evidence="4"/>
<proteinExistence type="inferred from homology"/>
<dbReference type="PROSITE" id="PS51278">
    <property type="entry name" value="GATASE_TYPE_2"/>
    <property type="match status" value="1"/>
</dbReference>
<evidence type="ECO:0000259" key="6">
    <source>
        <dbReference type="PROSITE" id="PS51278"/>
    </source>
</evidence>
<comment type="similarity">
    <text evidence="4">In the C-terminal section; belongs to the purine/pyrimidine phosphoribosyltransferase family.</text>
</comment>
<feature type="binding site" evidence="5">
    <location>
        <position position="417"/>
    </location>
    <ligand>
        <name>Mg(2+)</name>
        <dbReference type="ChEBI" id="CHEBI:18420"/>
    </ligand>
</feature>
<evidence type="ECO:0000256" key="4">
    <source>
        <dbReference type="PIRNR" id="PIRNR000485"/>
    </source>
</evidence>
<evidence type="ECO:0000313" key="7">
    <source>
        <dbReference type="EMBL" id="MST97856.1"/>
    </source>
</evidence>
<dbReference type="InterPro" id="IPR005854">
    <property type="entry name" value="PurF"/>
</dbReference>
<reference evidence="7 8" key="1">
    <citation type="submission" date="2019-08" db="EMBL/GenBank/DDBJ databases">
        <title>In-depth cultivation of the pig gut microbiome towards novel bacterial diversity and tailored functional studies.</title>
        <authorList>
            <person name="Wylensek D."/>
            <person name="Hitch T.C.A."/>
            <person name="Clavel T."/>
        </authorList>
    </citation>
    <scope>NUCLEOTIDE SEQUENCE [LARGE SCALE GENOMIC DNA]</scope>
    <source>
        <strain evidence="7 8">BBE-744-WT-12</strain>
    </source>
</reference>
<sequence>MSDPVKHECAVSMLRLRRGIDYYIRKYGSPFYGCQHLALLLEKQHNRGQDGAGIACVRLNPEPGEPCYALEKSNRNMPLADLLERIGRTMPPPGETPTAEEALRTCPFCGELYLGHLRYGTFGRQGLDACHPFVRANSCLNRTLLLAGNFNLTDTREIFARLLATGHHPASRADGYLILQLIGHCLEKALDEKQHNFDLAEVLRHACGEFDGAFTLCGLLGDGTSFAIRDAAGIRPGYYYFDDEVAVVSSERPAIQAAFDCTTAEVCELPPGEAMVIDRDGKVEFRPCLPPKPLRRCVFERIYFSRPNDAEIHRERRALGRKLVPAVLKEVDGDFANTLFSYIPNTAQVSFHGLLDTLNRIACDAGHTVRFGQIAVKDAKFRTFIADAASRREFYMHIYDVTYGLVRPGSDTLVALDDSIVRGNTLKNAILPIFDRLDPKKIVIASAAPPIRYPDCYGIDMASLKELVAFEAAVDLLRERGRFGLLERCYENAKRELEGPAEAMTNCVRPVYDEFSDAELSAAIARRLRPDNMRAEFAVVFQSCADLAECCPEHTGDWYFTGNYPTPGGFRVVNRALVNYMEHIDARAY</sequence>
<evidence type="ECO:0000256" key="5">
    <source>
        <dbReference type="PIRSR" id="PIRSR000485-2"/>
    </source>
</evidence>
<dbReference type="GO" id="GO:0004044">
    <property type="term" value="F:amidophosphoribosyltransferase activity"/>
    <property type="evidence" value="ECO:0007669"/>
    <property type="project" value="UniProtKB-EC"/>
</dbReference>
<feature type="domain" description="Glutamine amidotransferase type-2" evidence="6">
    <location>
        <begin position="9"/>
        <end position="280"/>
    </location>
</feature>
<dbReference type="Gene3D" id="3.40.50.2020">
    <property type="match status" value="1"/>
</dbReference>
<accession>A0A844G3B8</accession>
<comment type="catalytic activity">
    <reaction evidence="4">
        <text>5-phospho-beta-D-ribosylamine + L-glutamate + diphosphate = 5-phospho-alpha-D-ribose 1-diphosphate + L-glutamine + H2O</text>
        <dbReference type="Rhea" id="RHEA:14905"/>
        <dbReference type="ChEBI" id="CHEBI:15377"/>
        <dbReference type="ChEBI" id="CHEBI:29985"/>
        <dbReference type="ChEBI" id="CHEBI:33019"/>
        <dbReference type="ChEBI" id="CHEBI:58017"/>
        <dbReference type="ChEBI" id="CHEBI:58359"/>
        <dbReference type="ChEBI" id="CHEBI:58681"/>
        <dbReference type="EC" id="2.4.2.14"/>
    </reaction>
</comment>
<dbReference type="AlphaFoldDB" id="A0A844G3B8"/>
<comment type="cofactor">
    <cofactor evidence="5">
        <name>Mg(2+)</name>
        <dbReference type="ChEBI" id="CHEBI:18420"/>
    </cofactor>
    <text evidence="5">Binds 1 Mg(2+) ion per subunit.</text>
</comment>
<evidence type="ECO:0000313" key="8">
    <source>
        <dbReference type="Proteomes" id="UP000435649"/>
    </source>
</evidence>
<protein>
    <recommendedName>
        <fullName evidence="4">Amidophosphoribosyltransferase</fullName>
        <shortName evidence="4">ATase</shortName>
        <ecNumber evidence="4">2.4.2.14</ecNumber>
    </recommendedName>
    <alternativeName>
        <fullName evidence="4">Glutamine phosphoribosylpyrophosphate amidotransferase</fullName>
    </alternativeName>
</protein>
<dbReference type="Proteomes" id="UP000435649">
    <property type="component" value="Unassembled WGS sequence"/>
</dbReference>
<dbReference type="PIRSF" id="PIRSF000485">
    <property type="entry name" value="Amd_phspho_trans"/>
    <property type="match status" value="1"/>
</dbReference>
<keyword evidence="4" id="KW-0658">Purine biosynthesis</keyword>
<dbReference type="SUPFAM" id="SSF56235">
    <property type="entry name" value="N-terminal nucleophile aminohydrolases (Ntn hydrolases)"/>
    <property type="match status" value="1"/>
</dbReference>
<dbReference type="SUPFAM" id="SSF53271">
    <property type="entry name" value="PRTase-like"/>
    <property type="match status" value="1"/>
</dbReference>
<keyword evidence="2 4" id="KW-0808">Transferase</keyword>
<organism evidence="7 8">
    <name type="scientific">Victivallis lenta</name>
    <dbReference type="NCBI Taxonomy" id="2606640"/>
    <lineage>
        <taxon>Bacteria</taxon>
        <taxon>Pseudomonadati</taxon>
        <taxon>Lentisphaerota</taxon>
        <taxon>Lentisphaeria</taxon>
        <taxon>Victivallales</taxon>
        <taxon>Victivallaceae</taxon>
        <taxon>Victivallis</taxon>
    </lineage>
</organism>
<gene>
    <name evidence="7" type="ORF">FYJ85_12495</name>
</gene>
<dbReference type="GO" id="GO:0006189">
    <property type="term" value="P:'de novo' IMP biosynthetic process"/>
    <property type="evidence" value="ECO:0007669"/>
    <property type="project" value="UniProtKB-UniPathway"/>
</dbReference>
<dbReference type="UniPathway" id="UPA00074">
    <property type="reaction ID" value="UER00124"/>
</dbReference>
<dbReference type="InterPro" id="IPR017932">
    <property type="entry name" value="GATase_2_dom"/>
</dbReference>
<keyword evidence="3" id="KW-0315">Glutamine amidotransferase</keyword>
<keyword evidence="5" id="KW-0460">Magnesium</keyword>
<keyword evidence="8" id="KW-1185">Reference proteome</keyword>
<evidence type="ECO:0000256" key="2">
    <source>
        <dbReference type="ARBA" id="ARBA00022679"/>
    </source>
</evidence>
<dbReference type="EMBL" id="VUNS01000013">
    <property type="protein sequence ID" value="MST97856.1"/>
    <property type="molecule type" value="Genomic_DNA"/>
</dbReference>
<evidence type="ECO:0000256" key="3">
    <source>
        <dbReference type="ARBA" id="ARBA00022962"/>
    </source>
</evidence>
<keyword evidence="5" id="KW-0479">Metal-binding</keyword>
<dbReference type="GO" id="GO:0046872">
    <property type="term" value="F:metal ion binding"/>
    <property type="evidence" value="ECO:0007669"/>
    <property type="project" value="UniProtKB-KW"/>
</dbReference>
<comment type="caution">
    <text evidence="7">The sequence shown here is derived from an EMBL/GenBank/DDBJ whole genome shotgun (WGS) entry which is preliminary data.</text>
</comment>
<feature type="binding site" evidence="5">
    <location>
        <position position="346"/>
    </location>
    <ligand>
        <name>Mg(2+)</name>
        <dbReference type="ChEBI" id="CHEBI:18420"/>
    </ligand>
</feature>
<evidence type="ECO:0000256" key="1">
    <source>
        <dbReference type="ARBA" id="ARBA00022676"/>
    </source>
</evidence>
<comment type="pathway">
    <text evidence="4">Purine metabolism; IMP biosynthesis via de novo pathway; N(1)-(5-phospho-D-ribosyl)glycinamide from 5-phospho-alpha-D-ribose 1-diphosphate: step 1/2.</text>
</comment>
<dbReference type="Pfam" id="PF13522">
    <property type="entry name" value="GATase_6"/>
    <property type="match status" value="1"/>
</dbReference>
<dbReference type="RefSeq" id="WP_154418958.1">
    <property type="nucleotide sequence ID" value="NZ_DBFCGB010000160.1"/>
</dbReference>
<keyword evidence="1 4" id="KW-0328">Glycosyltransferase</keyword>
<dbReference type="InterPro" id="IPR029055">
    <property type="entry name" value="Ntn_hydrolases_N"/>
</dbReference>
<dbReference type="GO" id="GO:0009113">
    <property type="term" value="P:purine nucleobase biosynthetic process"/>
    <property type="evidence" value="ECO:0007669"/>
    <property type="project" value="InterPro"/>
</dbReference>
<feature type="binding site" evidence="5">
    <location>
        <position position="418"/>
    </location>
    <ligand>
        <name>Mg(2+)</name>
        <dbReference type="ChEBI" id="CHEBI:18420"/>
    </ligand>
</feature>
<dbReference type="PANTHER" id="PTHR11907">
    <property type="entry name" value="AMIDOPHOSPHORIBOSYLTRANSFERASE"/>
    <property type="match status" value="1"/>
</dbReference>
<dbReference type="Gene3D" id="3.60.20.10">
    <property type="entry name" value="Glutamine Phosphoribosylpyrophosphate, subunit 1, domain 1"/>
    <property type="match status" value="1"/>
</dbReference>
<name>A0A844G3B8_9BACT</name>
<dbReference type="InterPro" id="IPR029057">
    <property type="entry name" value="PRTase-like"/>
</dbReference>